<dbReference type="PANTHER" id="PTHR47366">
    <property type="entry name" value="TWO-ON-TWO HEMOGLOBIN-3"/>
    <property type="match status" value="1"/>
</dbReference>
<dbReference type="SUPFAM" id="SSF46458">
    <property type="entry name" value="Globin-like"/>
    <property type="match status" value="1"/>
</dbReference>
<evidence type="ECO:0000256" key="9">
    <source>
        <dbReference type="ARBA" id="ARBA00034496"/>
    </source>
</evidence>
<evidence type="ECO:0000256" key="8">
    <source>
        <dbReference type="ARBA" id="ARBA00023278"/>
    </source>
</evidence>
<protein>
    <recommendedName>
        <fullName evidence="10">Group 2 truncated hemoglobin GlbO</fullName>
    </recommendedName>
    <alternativeName>
        <fullName evidence="12">Hemoglobin-like protein HbO</fullName>
    </alternativeName>
    <alternativeName>
        <fullName evidence="11">Truncated hemoglobin</fullName>
    </alternativeName>
</protein>
<evidence type="ECO:0000256" key="11">
    <source>
        <dbReference type="ARBA" id="ARBA00077601"/>
    </source>
</evidence>
<evidence type="ECO:0000256" key="2">
    <source>
        <dbReference type="ARBA" id="ARBA00011193"/>
    </source>
</evidence>
<dbReference type="GO" id="GO:0005344">
    <property type="term" value="F:oxygen carrier activity"/>
    <property type="evidence" value="ECO:0007669"/>
    <property type="project" value="UniProtKB-KW"/>
</dbReference>
<keyword evidence="5" id="KW-0561">Oxygen transport</keyword>
<keyword evidence="7" id="KW-0408">Iron</keyword>
<gene>
    <name evidence="14" type="ORF">SAMN05216270_102305</name>
</gene>
<name>A0A1G6SUU5_9ACTN</name>
<evidence type="ECO:0000256" key="4">
    <source>
        <dbReference type="ARBA" id="ARBA00022617"/>
    </source>
</evidence>
<evidence type="ECO:0000256" key="6">
    <source>
        <dbReference type="ARBA" id="ARBA00022723"/>
    </source>
</evidence>
<dbReference type="EMBL" id="FNAD01000002">
    <property type="protein sequence ID" value="SDD20529.1"/>
    <property type="molecule type" value="Genomic_DNA"/>
</dbReference>
<dbReference type="OrthoDB" id="9790913at2"/>
<dbReference type="CDD" id="cd14771">
    <property type="entry name" value="TrHb2_Mt-trHbO-like_O"/>
    <property type="match status" value="1"/>
</dbReference>
<evidence type="ECO:0000313" key="15">
    <source>
        <dbReference type="Proteomes" id="UP000198949"/>
    </source>
</evidence>
<proteinExistence type="inferred from homology"/>
<comment type="subunit">
    <text evidence="2">Homododecamer.</text>
</comment>
<organism evidence="14 15">
    <name type="scientific">Glycomyces harbinensis</name>
    <dbReference type="NCBI Taxonomy" id="58114"/>
    <lineage>
        <taxon>Bacteria</taxon>
        <taxon>Bacillati</taxon>
        <taxon>Actinomycetota</taxon>
        <taxon>Actinomycetes</taxon>
        <taxon>Glycomycetales</taxon>
        <taxon>Glycomycetaceae</taxon>
        <taxon>Glycomyces</taxon>
    </lineage>
</organism>
<dbReference type="Gene3D" id="1.10.490.10">
    <property type="entry name" value="Globins"/>
    <property type="match status" value="1"/>
</dbReference>
<dbReference type="FunFam" id="1.10.490.10:FF:000004">
    <property type="entry name" value="Group 2 hemoglobin yjbI"/>
    <property type="match status" value="1"/>
</dbReference>
<keyword evidence="3" id="KW-0813">Transport</keyword>
<evidence type="ECO:0000256" key="10">
    <source>
        <dbReference type="ARBA" id="ARBA00072901"/>
    </source>
</evidence>
<dbReference type="InterPro" id="IPR044203">
    <property type="entry name" value="GlbO/GLB3-like"/>
</dbReference>
<evidence type="ECO:0000256" key="7">
    <source>
        <dbReference type="ARBA" id="ARBA00023004"/>
    </source>
</evidence>
<dbReference type="Pfam" id="PF01152">
    <property type="entry name" value="Bac_globin"/>
    <property type="match status" value="1"/>
</dbReference>
<dbReference type="GO" id="GO:0019825">
    <property type="term" value="F:oxygen binding"/>
    <property type="evidence" value="ECO:0007669"/>
    <property type="project" value="InterPro"/>
</dbReference>
<dbReference type="STRING" id="58114.SAMN05216270_102305"/>
<evidence type="ECO:0000256" key="3">
    <source>
        <dbReference type="ARBA" id="ARBA00022448"/>
    </source>
</evidence>
<evidence type="ECO:0000256" key="1">
    <source>
        <dbReference type="ARBA" id="ARBA00001971"/>
    </source>
</evidence>
<dbReference type="PROSITE" id="PS01213">
    <property type="entry name" value="GLOBIN_FAM_2"/>
    <property type="match status" value="1"/>
</dbReference>
<evidence type="ECO:0000256" key="5">
    <source>
        <dbReference type="ARBA" id="ARBA00022621"/>
    </source>
</evidence>
<comment type="cofactor">
    <cofactor evidence="1">
        <name>heme</name>
        <dbReference type="ChEBI" id="CHEBI:30413"/>
    </cofactor>
</comment>
<dbReference type="GO" id="GO:0046872">
    <property type="term" value="F:metal ion binding"/>
    <property type="evidence" value="ECO:0007669"/>
    <property type="project" value="UniProtKB-KW"/>
</dbReference>
<dbReference type="InterPro" id="IPR001486">
    <property type="entry name" value="Hemoglobin_trunc"/>
</dbReference>
<keyword evidence="8" id="KW-0379">Hydroxylation</keyword>
<dbReference type="RefSeq" id="WP_091029565.1">
    <property type="nucleotide sequence ID" value="NZ_FNAD01000002.1"/>
</dbReference>
<dbReference type="Proteomes" id="UP000198949">
    <property type="component" value="Unassembled WGS sequence"/>
</dbReference>
<accession>A0A1G6SUU5</accession>
<keyword evidence="4" id="KW-0349">Heme</keyword>
<feature type="region of interest" description="Disordered" evidence="13">
    <location>
        <begin position="1"/>
        <end position="20"/>
    </location>
</feature>
<keyword evidence="15" id="KW-1185">Reference proteome</keyword>
<sequence>MPSDSPRAVVPLTPTGQPAPTQSFYDAVGGEATFQRLVDEFYAQVAEDPIMRPMYPEEDLAPAARRFKMFLEQYWGGPHAYSEERGHPRLRMRHAPFTIGDRERDAWLRCMRHAMDVVALAPEYDKAMWEYMERAADFMRNA</sequence>
<comment type="similarity">
    <text evidence="9">Belongs to the truncated hemoglobin family. Group II subfamily.</text>
</comment>
<evidence type="ECO:0000313" key="14">
    <source>
        <dbReference type="EMBL" id="SDD20529.1"/>
    </source>
</evidence>
<evidence type="ECO:0000256" key="13">
    <source>
        <dbReference type="SAM" id="MobiDB-lite"/>
    </source>
</evidence>
<dbReference type="GO" id="GO:0020037">
    <property type="term" value="F:heme binding"/>
    <property type="evidence" value="ECO:0007669"/>
    <property type="project" value="InterPro"/>
</dbReference>
<dbReference type="InterPro" id="IPR009050">
    <property type="entry name" value="Globin-like_sf"/>
</dbReference>
<reference evidence="15" key="1">
    <citation type="submission" date="2016-10" db="EMBL/GenBank/DDBJ databases">
        <authorList>
            <person name="Varghese N."/>
            <person name="Submissions S."/>
        </authorList>
    </citation>
    <scope>NUCLEOTIDE SEQUENCE [LARGE SCALE GENOMIC DNA]</scope>
    <source>
        <strain evidence="15">CGMCC 4.3516</strain>
    </source>
</reference>
<dbReference type="InterPro" id="IPR019795">
    <property type="entry name" value="Globin_bac-like_CS"/>
</dbReference>
<keyword evidence="6" id="KW-0479">Metal-binding</keyword>
<evidence type="ECO:0000256" key="12">
    <source>
        <dbReference type="ARBA" id="ARBA00080045"/>
    </source>
</evidence>
<dbReference type="InterPro" id="IPR012292">
    <property type="entry name" value="Globin/Proto"/>
</dbReference>
<dbReference type="PANTHER" id="PTHR47366:SF1">
    <property type="entry name" value="TWO-ON-TWO HEMOGLOBIN-3"/>
    <property type="match status" value="1"/>
</dbReference>
<dbReference type="AlphaFoldDB" id="A0A1G6SUU5"/>